<name>A0A173VU76_9FIRM</name>
<evidence type="ECO:0008006" key="3">
    <source>
        <dbReference type="Google" id="ProtNLM"/>
    </source>
</evidence>
<dbReference type="AlphaFoldDB" id="A0A173VU76"/>
<sequence length="1179" mass="136466">MNPLIKLIQINHSFQKSVNLQLDLDNYERIGSYIPTRSSIAILKRYWNIVSGKSGESASVLIGPYGKGKSHLLLVLLALLHGSMERDQVILGKIEKIDPQLTEEIRQWIKQGNKYLPVLVNSVSGTDLNQSFIYALQQALNREGLQNLAPADYYSEAVKVIEKWKREYPETYAAFEKLAEQAGYEMAGFCMRLEKQDRESLDFFTETYPKLTAGSQFQPMMQLDTVRIYQQINRILVEEKGFAGMFLVFDEFSKYLEGHGAEYFSNDMKALQDMCELVNASKGQMIFTLVAHKSIHDYGKTIDKSVKNSFRGVEGRIKEIDFVVSAQNNYELIADTIEKKEPEFSEAYKEWENQSVYGDIVEKTYYVPCFQKLFAENEYLETLGKGCYPLLPLTAYALLCISEKVAQNERTIFTFLAEEEQGSLSWLLQKGIEDFIGIDKIYDYFKNLFRDNTDLPQIHNEWMKAEYAISQVSEDLEIRILKTIAIIRMIHKEEELPAKEDIFRLSLGCEEKEFQHAMQQLMEKDLIIYRKRLGVYAFRSNVGVDIEKAIESRMGEMESRFDLCRSLMDSAEMDYELPKRYNQKFAITRYFQYEIMLLSDFLKLENSAYLFEEKFADGKILLLIYEDETDVSEVQKHLQKLADDRLIALVSDHRLSVRNLALKYEAVRSLKKDEKFIEDNVVLLQELNLYEDDITFEINTVLEQDFSPESQNTSVFGENGEKVVCGTSADWNDYLSSVCEKYYGHSPKVNHELLNIECVGAQYKKARNQVIKNLLNENDCTGYMKGTSPEAMVYRAAFVHTKNDEGCNRVCNEIERFFEQCAGEKHSFETLYKCLQGKDYGARKGIIPLFLAKKLADTEGTAVIYLKNKELEVSFDTLNNVNEFPDKYELYIEPETAAKDWYLKELEQIFCERGDFTLSKQSRINGIAACMQKWYRSLPQYTVVTDHYSSENILIVKVLRSLLKRAEINPRELIFDRIPDGMETDDYEQAIVGVKNAVSEMNGKLDELLTQINIQIKKEFHVEKDTNLKACLIEWYERQSQASKQYILSTGISKFMSYLDQLATNDEEEIVRKLSRIVTDMYVEDWNDTSIVQFQEELHQIRIEIENIQDASAATDSKSRFILQDAEGNEVMKYFDAEITDSTSIYLQNMIEEALDDFGDTLEMNQKVAVLVQAIRKLL</sequence>
<proteinExistence type="predicted"/>
<evidence type="ECO:0000313" key="1">
    <source>
        <dbReference type="EMBL" id="CUN30771.1"/>
    </source>
</evidence>
<protein>
    <recommendedName>
        <fullName evidence="3">ATP-binding protein</fullName>
    </recommendedName>
</protein>
<dbReference type="EMBL" id="CYXX01000047">
    <property type="protein sequence ID" value="CUN30771.1"/>
    <property type="molecule type" value="Genomic_DNA"/>
</dbReference>
<gene>
    <name evidence="1" type="ORF">ERS852444_03497</name>
</gene>
<reference evidence="1 2" key="1">
    <citation type="submission" date="2015-09" db="EMBL/GenBank/DDBJ databases">
        <authorList>
            <consortium name="Pathogen Informatics"/>
        </authorList>
    </citation>
    <scope>NUCLEOTIDE SEQUENCE [LARGE SCALE GENOMIC DNA]</scope>
    <source>
        <strain evidence="1 2">2789STDY5608887</strain>
    </source>
</reference>
<dbReference type="Proteomes" id="UP000095453">
    <property type="component" value="Unassembled WGS sequence"/>
</dbReference>
<evidence type="ECO:0000313" key="2">
    <source>
        <dbReference type="Proteomes" id="UP000095453"/>
    </source>
</evidence>
<organism evidence="1 2">
    <name type="scientific">Roseburia inulinivorans</name>
    <dbReference type="NCBI Taxonomy" id="360807"/>
    <lineage>
        <taxon>Bacteria</taxon>
        <taxon>Bacillati</taxon>
        <taxon>Bacillota</taxon>
        <taxon>Clostridia</taxon>
        <taxon>Lachnospirales</taxon>
        <taxon>Lachnospiraceae</taxon>
        <taxon>Roseburia</taxon>
    </lineage>
</organism>
<dbReference type="RefSeq" id="WP_055172268.1">
    <property type="nucleotide sequence ID" value="NZ_CYXX01000047.1"/>
</dbReference>
<accession>A0A173VU76</accession>